<gene>
    <name evidence="1" type="ORF">Cantr_04896</name>
</gene>
<evidence type="ECO:0000313" key="2">
    <source>
        <dbReference type="Proteomes" id="UP000253472"/>
    </source>
</evidence>
<dbReference type="AlphaFoldDB" id="A0A367XUK5"/>
<evidence type="ECO:0000313" key="1">
    <source>
        <dbReference type="EMBL" id="RCK56491.1"/>
    </source>
</evidence>
<dbReference type="Gene3D" id="2.40.50.140">
    <property type="entry name" value="Nucleic acid-binding proteins"/>
    <property type="match status" value="1"/>
</dbReference>
<dbReference type="SUPFAM" id="SSF50249">
    <property type="entry name" value="Nucleic acid-binding proteins"/>
    <property type="match status" value="1"/>
</dbReference>
<sequence length="363" mass="41779">MNAPPFLKVKEFPSIQEGEIRKVSTCLLVLEFVNCYQRMHLRCTDFTSNPQNGQIAYKQNNLDVPPDQLISFPMLEREFDSLNKSYQEFYNEDFDLVNAYGDNKYLDVSDRLIVITVNLTLRLYKGCLEPYLYDPDLVELKACDTNDKPVVLDLFEEIRSRKEYFKSVEHLAKTMIPEDLRLECSAIAKKESELISIEDYIVDIEFSDDDDELDTSVVIPDTRRVYSVSEIKKMPMCLDETPYLVNAKICGTFPDDWIYLATRMLTPQQIPIRDLELIVADVDVDEETILDEQNSTSVFVGCENLLKLTGCKSQKQFYGNVSRAKLRFAGKMGTPIQLEIMKDKKAINSDTLKVVWSLVQIVS</sequence>
<dbReference type="STRING" id="5486.A0A367XUK5"/>
<dbReference type="EMBL" id="QLNQ01000029">
    <property type="protein sequence ID" value="RCK56491.1"/>
    <property type="molecule type" value="Genomic_DNA"/>
</dbReference>
<protein>
    <submittedName>
        <fullName evidence="1">Uncharacterized protein</fullName>
    </submittedName>
</protein>
<comment type="caution">
    <text evidence="1">The sequence shown here is derived from an EMBL/GenBank/DDBJ whole genome shotgun (WGS) entry which is preliminary data.</text>
</comment>
<dbReference type="Proteomes" id="UP000253472">
    <property type="component" value="Unassembled WGS sequence"/>
</dbReference>
<keyword evidence="2" id="KW-1185">Reference proteome</keyword>
<dbReference type="OrthoDB" id="4024719at2759"/>
<organism evidence="1 2">
    <name type="scientific">Candida viswanathii</name>
    <dbReference type="NCBI Taxonomy" id="5486"/>
    <lineage>
        <taxon>Eukaryota</taxon>
        <taxon>Fungi</taxon>
        <taxon>Dikarya</taxon>
        <taxon>Ascomycota</taxon>
        <taxon>Saccharomycotina</taxon>
        <taxon>Pichiomycetes</taxon>
        <taxon>Debaryomycetaceae</taxon>
        <taxon>Candida/Lodderomyces clade</taxon>
        <taxon>Candida</taxon>
    </lineage>
</organism>
<name>A0A367XUK5_9ASCO</name>
<reference evidence="1 2" key="1">
    <citation type="submission" date="2018-06" db="EMBL/GenBank/DDBJ databases">
        <title>Whole genome sequencing of Candida tropicalis (genome annotated by CSBL at Korea University).</title>
        <authorList>
            <person name="Ahn J."/>
        </authorList>
    </citation>
    <scope>NUCLEOTIDE SEQUENCE [LARGE SCALE GENOMIC DNA]</scope>
    <source>
        <strain evidence="1 2">ATCC 20962</strain>
    </source>
</reference>
<accession>A0A367XUK5</accession>
<proteinExistence type="predicted"/>
<dbReference type="InterPro" id="IPR012340">
    <property type="entry name" value="NA-bd_OB-fold"/>
</dbReference>